<feature type="signal peptide" evidence="1">
    <location>
        <begin position="1"/>
        <end position="33"/>
    </location>
</feature>
<evidence type="ECO:0000256" key="1">
    <source>
        <dbReference type="SAM" id="SignalP"/>
    </source>
</evidence>
<evidence type="ECO:0000313" key="2">
    <source>
        <dbReference type="EMBL" id="TXK13224.1"/>
    </source>
</evidence>
<accession>A0A5C8I586</accession>
<dbReference type="Proteomes" id="UP000321034">
    <property type="component" value="Unassembled WGS sequence"/>
</dbReference>
<protein>
    <submittedName>
        <fullName evidence="2">Uncharacterized protein</fullName>
    </submittedName>
</protein>
<feature type="chain" id="PRO_5038457640" evidence="1">
    <location>
        <begin position="34"/>
        <end position="168"/>
    </location>
</feature>
<dbReference type="GO" id="GO:0005975">
    <property type="term" value="P:carbohydrate metabolic process"/>
    <property type="evidence" value="ECO:0007669"/>
    <property type="project" value="UniProtKB-ARBA"/>
</dbReference>
<gene>
    <name evidence="2" type="ORF">FVP77_07355</name>
</gene>
<dbReference type="AlphaFoldDB" id="A0A5C8I586"/>
<keyword evidence="1" id="KW-0732">Signal</keyword>
<evidence type="ECO:0000313" key="3">
    <source>
        <dbReference type="Proteomes" id="UP000321034"/>
    </source>
</evidence>
<dbReference type="EMBL" id="VRSV01000001">
    <property type="protein sequence ID" value="TXK13224.1"/>
    <property type="molecule type" value="Genomic_DNA"/>
</dbReference>
<dbReference type="RefSeq" id="WP_147893893.1">
    <property type="nucleotide sequence ID" value="NZ_BAAANR010000001.1"/>
</dbReference>
<proteinExistence type="predicted"/>
<dbReference type="InterPro" id="IPR013783">
    <property type="entry name" value="Ig-like_fold"/>
</dbReference>
<dbReference type="Gene3D" id="2.60.40.10">
    <property type="entry name" value="Immunoglobulins"/>
    <property type="match status" value="1"/>
</dbReference>
<keyword evidence="3" id="KW-1185">Reference proteome</keyword>
<reference evidence="2 3" key="1">
    <citation type="submission" date="2019-08" db="EMBL/GenBank/DDBJ databases">
        <authorList>
            <person name="Dong K."/>
        </authorList>
    </citation>
    <scope>NUCLEOTIDE SEQUENCE [LARGE SCALE GENOMIC DNA]</scope>
    <source>
        <strain evidence="2 3">JCM14558</strain>
    </source>
</reference>
<comment type="caution">
    <text evidence="2">The sequence shown here is derived from an EMBL/GenBank/DDBJ whole genome shotgun (WGS) entry which is preliminary data.</text>
</comment>
<sequence>MAPPRRGRRAIRLMIGAVSVGLTVALAPVAASALWQTTTTAPAAPLAAGTLTTPVATCTSVPAGGGSAAYAQISWPVITGADAYTITLRNSTGSASTVQATGVTSTTYDIKGNLVTNLGVLLTALLGGGAIYVTVTATNSTWVSAPSTGTPIILSSVIGGLLGGFKCQ</sequence>
<organism evidence="2 3">
    <name type="scientific">Microbacterium hatanonis</name>
    <dbReference type="NCBI Taxonomy" id="404366"/>
    <lineage>
        <taxon>Bacteria</taxon>
        <taxon>Bacillati</taxon>
        <taxon>Actinomycetota</taxon>
        <taxon>Actinomycetes</taxon>
        <taxon>Micrococcales</taxon>
        <taxon>Microbacteriaceae</taxon>
        <taxon>Microbacterium</taxon>
    </lineage>
</organism>
<name>A0A5C8I586_9MICO</name>